<proteinExistence type="predicted"/>
<dbReference type="InterPro" id="IPR020578">
    <property type="entry name" value="Aminotrans_V_PyrdxlP_BS"/>
</dbReference>
<accession>A0A392SNY6</accession>
<dbReference type="AlphaFoldDB" id="A0A392SNY6"/>
<reference evidence="3 4" key="1">
    <citation type="journal article" date="2018" name="Front. Plant Sci.">
        <title>Red Clover (Trifolium pratense) and Zigzag Clover (T. medium) - A Picture of Genomic Similarities and Differences.</title>
        <authorList>
            <person name="Dluhosova J."/>
            <person name="Istvanek J."/>
            <person name="Nedelnik J."/>
            <person name="Repkova J."/>
        </authorList>
    </citation>
    <scope>NUCLEOTIDE SEQUENCE [LARGE SCALE GENOMIC DNA]</scope>
    <source>
        <strain evidence="4">cv. 10/8</strain>
        <tissue evidence="3">Leaf</tissue>
    </source>
</reference>
<sequence>MDEWGVDVAITGSQKALSLPTGIGFVVASP</sequence>
<name>A0A392SNY6_9FABA</name>
<dbReference type="Proteomes" id="UP000265520">
    <property type="component" value="Unassembled WGS sequence"/>
</dbReference>
<protein>
    <submittedName>
        <fullName evidence="3">Alanine glyoxylate aminotransferase</fullName>
    </submittedName>
</protein>
<dbReference type="PROSITE" id="PS00595">
    <property type="entry name" value="AA_TRANSFER_CLASS_5"/>
    <property type="match status" value="1"/>
</dbReference>
<keyword evidence="3" id="KW-0808">Transferase</keyword>
<dbReference type="InterPro" id="IPR015421">
    <property type="entry name" value="PyrdxlP-dep_Trfase_major"/>
</dbReference>
<dbReference type="EMBL" id="LXQA010418813">
    <property type="protein sequence ID" value="MCI50591.1"/>
    <property type="molecule type" value="Genomic_DNA"/>
</dbReference>
<dbReference type="SUPFAM" id="SSF53383">
    <property type="entry name" value="PLP-dependent transferases"/>
    <property type="match status" value="1"/>
</dbReference>
<comment type="cofactor">
    <cofactor evidence="1">
        <name>pyridoxal 5'-phosphate</name>
        <dbReference type="ChEBI" id="CHEBI:597326"/>
    </cofactor>
</comment>
<evidence type="ECO:0000313" key="3">
    <source>
        <dbReference type="EMBL" id="MCI50591.1"/>
    </source>
</evidence>
<keyword evidence="3" id="KW-0032">Aminotransferase</keyword>
<evidence type="ECO:0000256" key="1">
    <source>
        <dbReference type="ARBA" id="ARBA00001933"/>
    </source>
</evidence>
<dbReference type="InterPro" id="IPR015424">
    <property type="entry name" value="PyrdxlP-dep_Trfase"/>
</dbReference>
<evidence type="ECO:0000256" key="2">
    <source>
        <dbReference type="ARBA" id="ARBA00022898"/>
    </source>
</evidence>
<organism evidence="3 4">
    <name type="scientific">Trifolium medium</name>
    <dbReference type="NCBI Taxonomy" id="97028"/>
    <lineage>
        <taxon>Eukaryota</taxon>
        <taxon>Viridiplantae</taxon>
        <taxon>Streptophyta</taxon>
        <taxon>Embryophyta</taxon>
        <taxon>Tracheophyta</taxon>
        <taxon>Spermatophyta</taxon>
        <taxon>Magnoliopsida</taxon>
        <taxon>eudicotyledons</taxon>
        <taxon>Gunneridae</taxon>
        <taxon>Pentapetalae</taxon>
        <taxon>rosids</taxon>
        <taxon>fabids</taxon>
        <taxon>Fabales</taxon>
        <taxon>Fabaceae</taxon>
        <taxon>Papilionoideae</taxon>
        <taxon>50 kb inversion clade</taxon>
        <taxon>NPAAA clade</taxon>
        <taxon>Hologalegina</taxon>
        <taxon>IRL clade</taxon>
        <taxon>Trifolieae</taxon>
        <taxon>Trifolium</taxon>
    </lineage>
</organism>
<feature type="non-terminal residue" evidence="3">
    <location>
        <position position="30"/>
    </location>
</feature>
<keyword evidence="4" id="KW-1185">Reference proteome</keyword>
<evidence type="ECO:0000313" key="4">
    <source>
        <dbReference type="Proteomes" id="UP000265520"/>
    </source>
</evidence>
<comment type="caution">
    <text evidence="3">The sequence shown here is derived from an EMBL/GenBank/DDBJ whole genome shotgun (WGS) entry which is preliminary data.</text>
</comment>
<dbReference type="GO" id="GO:0008483">
    <property type="term" value="F:transaminase activity"/>
    <property type="evidence" value="ECO:0007669"/>
    <property type="project" value="UniProtKB-KW"/>
</dbReference>
<keyword evidence="2" id="KW-0663">Pyridoxal phosphate</keyword>
<dbReference type="Gene3D" id="3.40.640.10">
    <property type="entry name" value="Type I PLP-dependent aspartate aminotransferase-like (Major domain)"/>
    <property type="match status" value="1"/>
</dbReference>